<accession>A0A420WCC4</accession>
<evidence type="ECO:0000256" key="1">
    <source>
        <dbReference type="SAM" id="MobiDB-lite"/>
    </source>
</evidence>
<dbReference type="Pfam" id="PF13770">
    <property type="entry name" value="DUF4169"/>
    <property type="match status" value="1"/>
</dbReference>
<dbReference type="InterPro" id="IPR025227">
    <property type="entry name" value="DUF4169"/>
</dbReference>
<sequence length="61" mass="7019">MGEIINLRQARKERDRREKQRLAAENRAAFGRTKAEKRGTEAGKKLEDSKLDGHKRDPGED</sequence>
<name>A0A420WCC4_9PROT</name>
<proteinExistence type="predicted"/>
<dbReference type="AlphaFoldDB" id="A0A420WCC4"/>
<dbReference type="EMBL" id="RBIG01000003">
    <property type="protein sequence ID" value="RKQ68590.1"/>
    <property type="molecule type" value="Genomic_DNA"/>
</dbReference>
<dbReference type="Proteomes" id="UP000277424">
    <property type="component" value="Unassembled WGS sequence"/>
</dbReference>
<dbReference type="RefSeq" id="WP_121221295.1">
    <property type="nucleotide sequence ID" value="NZ_RBIG01000003.1"/>
</dbReference>
<protein>
    <submittedName>
        <fullName evidence="2">Uncharacterized protein DUF4169</fullName>
    </submittedName>
</protein>
<evidence type="ECO:0000313" key="3">
    <source>
        <dbReference type="Proteomes" id="UP000277424"/>
    </source>
</evidence>
<feature type="region of interest" description="Disordered" evidence="1">
    <location>
        <begin position="1"/>
        <end position="61"/>
    </location>
</feature>
<organism evidence="2 3">
    <name type="scientific">Oceanibaculum indicum</name>
    <dbReference type="NCBI Taxonomy" id="526216"/>
    <lineage>
        <taxon>Bacteria</taxon>
        <taxon>Pseudomonadati</taxon>
        <taxon>Pseudomonadota</taxon>
        <taxon>Alphaproteobacteria</taxon>
        <taxon>Rhodospirillales</taxon>
        <taxon>Oceanibaculaceae</taxon>
        <taxon>Oceanibaculum</taxon>
    </lineage>
</organism>
<feature type="compositionally biased region" description="Basic and acidic residues" evidence="1">
    <location>
        <begin position="10"/>
        <end position="24"/>
    </location>
</feature>
<feature type="compositionally biased region" description="Basic and acidic residues" evidence="1">
    <location>
        <begin position="33"/>
        <end position="61"/>
    </location>
</feature>
<reference evidence="2 3" key="1">
    <citation type="submission" date="2018-10" db="EMBL/GenBank/DDBJ databases">
        <title>Comparative analysis of microorganisms from saline springs in Andes Mountain Range, Colombia.</title>
        <authorList>
            <person name="Rubin E."/>
        </authorList>
    </citation>
    <scope>NUCLEOTIDE SEQUENCE [LARGE SCALE GENOMIC DNA]</scope>
    <source>
        <strain evidence="2 3">USBA 36</strain>
    </source>
</reference>
<gene>
    <name evidence="2" type="ORF">BCL74_3071</name>
</gene>
<dbReference type="OrthoDB" id="7173889at2"/>
<comment type="caution">
    <text evidence="2">The sequence shown here is derived from an EMBL/GenBank/DDBJ whole genome shotgun (WGS) entry which is preliminary data.</text>
</comment>
<evidence type="ECO:0000313" key="2">
    <source>
        <dbReference type="EMBL" id="RKQ68590.1"/>
    </source>
</evidence>